<dbReference type="SMART" id="SM00516">
    <property type="entry name" value="SEC14"/>
    <property type="match status" value="1"/>
</dbReference>
<dbReference type="InterPro" id="IPR001251">
    <property type="entry name" value="CRAL-TRIO_dom"/>
</dbReference>
<name>A0A6A5ACM4_APHAT</name>
<dbReference type="CDD" id="cd00170">
    <property type="entry name" value="SEC14"/>
    <property type="match status" value="1"/>
</dbReference>
<dbReference type="PANTHER" id="PTHR45657">
    <property type="entry name" value="CRAL-TRIO DOMAIN-CONTAINING PROTEIN YKL091C-RELATED"/>
    <property type="match status" value="1"/>
</dbReference>
<evidence type="ECO:0000313" key="2">
    <source>
        <dbReference type="EMBL" id="KAF0746611.1"/>
    </source>
</evidence>
<reference evidence="2 3" key="1">
    <citation type="submission" date="2019-06" db="EMBL/GenBank/DDBJ databases">
        <title>Genomics analysis of Aphanomyces spp. identifies a new class of oomycete effector associated with host adaptation.</title>
        <authorList>
            <person name="Gaulin E."/>
        </authorList>
    </citation>
    <scope>NUCLEOTIDE SEQUENCE [LARGE SCALE GENOMIC DNA]</scope>
    <source>
        <strain evidence="2 3">E</strain>
    </source>
</reference>
<dbReference type="Gene3D" id="2.60.120.680">
    <property type="entry name" value="GOLD domain"/>
    <property type="match status" value="1"/>
</dbReference>
<sequence>MADTGKSGGDLDALLQEHKVTIDALRQRLGDALTDEYDDIWLLRFVLSNGSADAAEEPCRFTIQWRKDRHAIIYIENADAVEKAMEQRRREEFVHNVHESVIPPVASAHKSTSLGEPVFYVRIGLCNPQALMDAVAFDDVVEYYMLYRENLLVQCDQESRKQRTLVKMLSVLDFTGFSIARGHDTRFSQMLGATSKLSEKMYPQLVGRTIFVNAPSIFQWVFRFIKPLLSQRTVAKIVMCPGPSSGQALAACPFANRYLGVECSKDALSSLRPNIPTFLGGMCRCGGGCCIGGVPNSQTTPFNSVDADGLSSITLSPGSTQSLDYPVGAGMRVSFKLVAEGKIVDVQAFVTANARETNNITNNVTVLWERPELQASDGAQQGTWMVPVDGTLTLKIDNRHAMFRGRSIKFKLDFAEGDQL</sequence>
<dbReference type="Gene3D" id="3.40.525.10">
    <property type="entry name" value="CRAL-TRIO lipid binding domain"/>
    <property type="match status" value="1"/>
</dbReference>
<evidence type="ECO:0000313" key="3">
    <source>
        <dbReference type="Proteomes" id="UP000469452"/>
    </source>
</evidence>
<proteinExistence type="predicted"/>
<protein>
    <recommendedName>
        <fullName evidence="1">CRAL-TRIO domain-containing protein</fullName>
    </recommendedName>
</protein>
<dbReference type="Pfam" id="PF00650">
    <property type="entry name" value="CRAL_TRIO"/>
    <property type="match status" value="1"/>
</dbReference>
<dbReference type="InterPro" id="IPR051026">
    <property type="entry name" value="PI/PC_transfer"/>
</dbReference>
<dbReference type="InterPro" id="IPR036865">
    <property type="entry name" value="CRAL-TRIO_dom_sf"/>
</dbReference>
<evidence type="ECO:0000259" key="1">
    <source>
        <dbReference type="PROSITE" id="PS50191"/>
    </source>
</evidence>
<dbReference type="AlphaFoldDB" id="A0A6A5ACM4"/>
<accession>A0A6A5ACM4</accession>
<dbReference type="VEuPathDB" id="FungiDB:H257_09531"/>
<dbReference type="SUPFAM" id="SSF52087">
    <property type="entry name" value="CRAL/TRIO domain"/>
    <property type="match status" value="1"/>
</dbReference>
<comment type="caution">
    <text evidence="2">The sequence shown here is derived from an EMBL/GenBank/DDBJ whole genome shotgun (WGS) entry which is preliminary data.</text>
</comment>
<feature type="domain" description="CRAL-TRIO" evidence="1">
    <location>
        <begin position="115"/>
        <end position="287"/>
    </location>
</feature>
<dbReference type="EMBL" id="VJMI01013890">
    <property type="protein sequence ID" value="KAF0746611.1"/>
    <property type="molecule type" value="Genomic_DNA"/>
</dbReference>
<dbReference type="Proteomes" id="UP000469452">
    <property type="component" value="Unassembled WGS sequence"/>
</dbReference>
<dbReference type="PROSITE" id="PS50191">
    <property type="entry name" value="CRAL_TRIO"/>
    <property type="match status" value="1"/>
</dbReference>
<organism evidence="2 3">
    <name type="scientific">Aphanomyces astaci</name>
    <name type="common">Crayfish plague agent</name>
    <dbReference type="NCBI Taxonomy" id="112090"/>
    <lineage>
        <taxon>Eukaryota</taxon>
        <taxon>Sar</taxon>
        <taxon>Stramenopiles</taxon>
        <taxon>Oomycota</taxon>
        <taxon>Saprolegniomycetes</taxon>
        <taxon>Saprolegniales</taxon>
        <taxon>Verrucalvaceae</taxon>
        <taxon>Aphanomyces</taxon>
    </lineage>
</organism>
<gene>
    <name evidence="2" type="ORF">AaE_008062</name>
</gene>
<dbReference type="PANTHER" id="PTHR45657:SF1">
    <property type="entry name" value="CRAL-TRIO DOMAIN-CONTAINING PROTEIN YKL091C-RELATED"/>
    <property type="match status" value="1"/>
</dbReference>